<keyword evidence="3 23" id="KW-0723">Serine/threonine-protein kinase</keyword>
<feature type="binding site" evidence="20">
    <location>
        <position position="366"/>
    </location>
    <ligand>
        <name>ATP</name>
        <dbReference type="ChEBI" id="CHEBI:30616"/>
    </ligand>
</feature>
<evidence type="ECO:0000256" key="9">
    <source>
        <dbReference type="ARBA" id="ARBA00022734"/>
    </source>
</evidence>
<evidence type="ECO:0000256" key="15">
    <source>
        <dbReference type="ARBA" id="ARBA00023157"/>
    </source>
</evidence>
<keyword evidence="12 20" id="KW-0067">ATP-binding</keyword>
<keyword evidence="16" id="KW-0675">Receptor</keyword>
<keyword evidence="5" id="KW-0597">Phosphoprotein</keyword>
<proteinExistence type="predicted"/>
<name>A0A2P5FDH3_TREOI</name>
<evidence type="ECO:0000256" key="11">
    <source>
        <dbReference type="ARBA" id="ARBA00022777"/>
    </source>
</evidence>
<dbReference type="STRING" id="63057.A0A2P5FDH3"/>
<comment type="catalytic activity">
    <reaction evidence="18">
        <text>L-threonyl-[protein] + ATP = O-phospho-L-threonyl-[protein] + ADP + H(+)</text>
        <dbReference type="Rhea" id="RHEA:46608"/>
        <dbReference type="Rhea" id="RHEA-COMP:11060"/>
        <dbReference type="Rhea" id="RHEA-COMP:11605"/>
        <dbReference type="ChEBI" id="CHEBI:15378"/>
        <dbReference type="ChEBI" id="CHEBI:30013"/>
        <dbReference type="ChEBI" id="CHEBI:30616"/>
        <dbReference type="ChEBI" id="CHEBI:61977"/>
        <dbReference type="ChEBI" id="CHEBI:456216"/>
        <dbReference type="EC" id="2.7.11.1"/>
    </reaction>
</comment>
<dbReference type="Gene3D" id="3.30.200.20">
    <property type="entry name" value="Phosphorylase Kinase, domain 1"/>
    <property type="match status" value="1"/>
</dbReference>
<evidence type="ECO:0000256" key="2">
    <source>
        <dbReference type="ARBA" id="ARBA00012513"/>
    </source>
</evidence>
<dbReference type="Pfam" id="PF00069">
    <property type="entry name" value="Pkinase"/>
    <property type="match status" value="1"/>
</dbReference>
<dbReference type="InterPro" id="IPR017441">
    <property type="entry name" value="Protein_kinase_ATP_BS"/>
</dbReference>
<dbReference type="PROSITE" id="PS50011">
    <property type="entry name" value="PROTEIN_KINASE_DOM"/>
    <property type="match status" value="1"/>
</dbReference>
<dbReference type="FunFam" id="1.10.510.10:FF:000248">
    <property type="entry name" value="S-receptor-like kinase 5"/>
    <property type="match status" value="1"/>
</dbReference>
<evidence type="ECO:0000256" key="16">
    <source>
        <dbReference type="ARBA" id="ARBA00023170"/>
    </source>
</evidence>
<dbReference type="InParanoid" id="A0A2P5FDH3"/>
<evidence type="ECO:0000256" key="4">
    <source>
        <dbReference type="ARBA" id="ARBA00022536"/>
    </source>
</evidence>
<comment type="catalytic activity">
    <reaction evidence="19">
        <text>L-seryl-[protein] + ATP = O-phospho-L-seryl-[protein] + ADP + H(+)</text>
        <dbReference type="Rhea" id="RHEA:17989"/>
        <dbReference type="Rhea" id="RHEA-COMP:9863"/>
        <dbReference type="Rhea" id="RHEA-COMP:11604"/>
        <dbReference type="ChEBI" id="CHEBI:15378"/>
        <dbReference type="ChEBI" id="CHEBI:29999"/>
        <dbReference type="ChEBI" id="CHEBI:30616"/>
        <dbReference type="ChEBI" id="CHEBI:83421"/>
        <dbReference type="ChEBI" id="CHEBI:456216"/>
        <dbReference type="EC" id="2.7.11.1"/>
    </reaction>
</comment>
<evidence type="ECO:0000256" key="13">
    <source>
        <dbReference type="ARBA" id="ARBA00022989"/>
    </source>
</evidence>
<keyword evidence="6" id="KW-0808">Transferase</keyword>
<protein>
    <recommendedName>
        <fullName evidence="2">non-specific serine/threonine protein kinase</fullName>
        <ecNumber evidence="2">2.7.11.1</ecNumber>
    </recommendedName>
</protein>
<keyword evidence="24" id="KW-1185">Reference proteome</keyword>
<keyword evidence="7 21" id="KW-0812">Transmembrane</keyword>
<comment type="subcellular location">
    <subcellularLocation>
        <location evidence="1">Membrane</location>
        <topology evidence="1">Single-pass type I membrane protein</topology>
    </subcellularLocation>
</comment>
<gene>
    <name evidence="23" type="ORF">TorRG33x02_083640</name>
</gene>
<dbReference type="Proteomes" id="UP000237000">
    <property type="component" value="Unassembled WGS sequence"/>
</dbReference>
<keyword evidence="13 21" id="KW-1133">Transmembrane helix</keyword>
<evidence type="ECO:0000256" key="18">
    <source>
        <dbReference type="ARBA" id="ARBA00047899"/>
    </source>
</evidence>
<evidence type="ECO:0000256" key="3">
    <source>
        <dbReference type="ARBA" id="ARBA00022527"/>
    </source>
</evidence>
<dbReference type="EMBL" id="JXTC01000042">
    <property type="protein sequence ID" value="PON95841.1"/>
    <property type="molecule type" value="Genomic_DNA"/>
</dbReference>
<comment type="caution">
    <text evidence="23">The sequence shown here is derived from an EMBL/GenBank/DDBJ whole genome shotgun (WGS) entry which is preliminary data.</text>
</comment>
<evidence type="ECO:0000256" key="7">
    <source>
        <dbReference type="ARBA" id="ARBA00022692"/>
    </source>
</evidence>
<keyword evidence="11 23" id="KW-0418">Kinase</keyword>
<evidence type="ECO:0000313" key="24">
    <source>
        <dbReference type="Proteomes" id="UP000237000"/>
    </source>
</evidence>
<dbReference type="PROSITE" id="PS00108">
    <property type="entry name" value="PROTEIN_KINASE_ST"/>
    <property type="match status" value="1"/>
</dbReference>
<feature type="transmembrane region" description="Helical" evidence="21">
    <location>
        <begin position="279"/>
        <end position="302"/>
    </location>
</feature>
<dbReference type="PANTHER" id="PTHR47976">
    <property type="entry name" value="G-TYPE LECTIN S-RECEPTOR-LIKE SERINE/THREONINE-PROTEIN KINASE SD2-5"/>
    <property type="match status" value="1"/>
</dbReference>
<dbReference type="Gene3D" id="1.10.510.10">
    <property type="entry name" value="Transferase(Phosphotransferase) domain 1"/>
    <property type="match status" value="1"/>
</dbReference>
<dbReference type="AlphaFoldDB" id="A0A2P5FDH3"/>
<dbReference type="GO" id="GO:0016020">
    <property type="term" value="C:membrane"/>
    <property type="evidence" value="ECO:0007669"/>
    <property type="project" value="UniProtKB-SubCell"/>
</dbReference>
<dbReference type="OrthoDB" id="4062651at2759"/>
<keyword evidence="8" id="KW-0732">Signal</keyword>
<keyword evidence="14 21" id="KW-0472">Membrane</keyword>
<organism evidence="23 24">
    <name type="scientific">Trema orientale</name>
    <name type="common">Charcoal tree</name>
    <name type="synonym">Celtis orientalis</name>
    <dbReference type="NCBI Taxonomy" id="63057"/>
    <lineage>
        <taxon>Eukaryota</taxon>
        <taxon>Viridiplantae</taxon>
        <taxon>Streptophyta</taxon>
        <taxon>Embryophyta</taxon>
        <taxon>Tracheophyta</taxon>
        <taxon>Spermatophyta</taxon>
        <taxon>Magnoliopsida</taxon>
        <taxon>eudicotyledons</taxon>
        <taxon>Gunneridae</taxon>
        <taxon>Pentapetalae</taxon>
        <taxon>rosids</taxon>
        <taxon>fabids</taxon>
        <taxon>Rosales</taxon>
        <taxon>Cannabaceae</taxon>
        <taxon>Trema</taxon>
    </lineage>
</organism>
<sequence>MLARGQGLTSNVSPSNMSTGFFNAGIDKSSLSAFSEVDYFPIRYLSLNFFFINLPLNYVEFIKGNITFDYYYLMKWPRSYRASLLTSNKSSVQIMKMDYDGGLRIYGWEPGKGWENLYALAEWSNECRFPLRCGRYGVCNEGGNCTCPAAMDGVRYFTSGFVGCSQVLVEGTHDHYRLVNFGNLSYYSSFDKNQARPGVEDEVSCVEACEKNTSCRAAFFNFDNLYLKGYCFLAESVLTLMNTTESDNQYSSSYIKIQISSHKNSNTTSVGLNSPFLDLALLASVAVLLSMLMITIVVILIFQKKKTEEWSDHAFLKQVSTEIPIKSFSYHELYVATEKFSEKLGQGSFGTVFRGVLTDGTVVAVKRLETMRGTKEFLAEVESIGNIHHINLVRLIGLCANRKYRMLVYEYMSKGSLDKWIFCKPDAALDWNTRKKIVIDIAKGLAYLHEECSHRIAHLDVKPHNILLDDNFNAKLSDFGMSKMINRDESRVVTGIRGTLGYLAPEWEDLRITVKADVHSFGILLLEIITGKKIMDYSRPHSDVHLLSLLGKKAFENRLKDMVECQSEDMQHHVEEAIGMMRLGMWCSDGDYNRRPLMSMVVKILDSGINAAST</sequence>
<reference evidence="24" key="1">
    <citation type="submission" date="2016-06" db="EMBL/GenBank/DDBJ databases">
        <title>Parallel loss of symbiosis genes in relatives of nitrogen-fixing non-legume Parasponia.</title>
        <authorList>
            <person name="Van Velzen R."/>
            <person name="Holmer R."/>
            <person name="Bu F."/>
            <person name="Rutten L."/>
            <person name="Van Zeijl A."/>
            <person name="Liu W."/>
            <person name="Santuari L."/>
            <person name="Cao Q."/>
            <person name="Sharma T."/>
            <person name="Shen D."/>
            <person name="Roswanjaya Y."/>
            <person name="Wardhani T."/>
            <person name="Kalhor M.S."/>
            <person name="Jansen J."/>
            <person name="Van den Hoogen J."/>
            <person name="Gungor B."/>
            <person name="Hartog M."/>
            <person name="Hontelez J."/>
            <person name="Verver J."/>
            <person name="Yang W.-C."/>
            <person name="Schijlen E."/>
            <person name="Repin R."/>
            <person name="Schilthuizen M."/>
            <person name="Schranz E."/>
            <person name="Heidstra R."/>
            <person name="Miyata K."/>
            <person name="Fedorova E."/>
            <person name="Kohlen W."/>
            <person name="Bisseling T."/>
            <person name="Smit S."/>
            <person name="Geurts R."/>
        </authorList>
    </citation>
    <scope>NUCLEOTIDE SEQUENCE [LARGE SCALE GENOMIC DNA]</scope>
    <source>
        <strain evidence="24">cv. RG33-2</strain>
    </source>
</reference>
<dbReference type="FunFam" id="3.30.200.20:FF:000178">
    <property type="entry name" value="serine/threonine-protein kinase PBS1-like"/>
    <property type="match status" value="1"/>
</dbReference>
<dbReference type="EC" id="2.7.11.1" evidence="2"/>
<dbReference type="InterPro" id="IPR051343">
    <property type="entry name" value="G-type_lectin_kinases/EP1-like"/>
</dbReference>
<evidence type="ECO:0000259" key="22">
    <source>
        <dbReference type="PROSITE" id="PS50011"/>
    </source>
</evidence>
<keyword evidence="4" id="KW-0245">EGF-like domain</keyword>
<dbReference type="SUPFAM" id="SSF56112">
    <property type="entry name" value="Protein kinase-like (PK-like)"/>
    <property type="match status" value="1"/>
</dbReference>
<dbReference type="GO" id="GO:0030246">
    <property type="term" value="F:carbohydrate binding"/>
    <property type="evidence" value="ECO:0007669"/>
    <property type="project" value="UniProtKB-KW"/>
</dbReference>
<dbReference type="SMART" id="SM00220">
    <property type="entry name" value="S_TKc"/>
    <property type="match status" value="1"/>
</dbReference>
<feature type="domain" description="Protein kinase" evidence="22">
    <location>
        <begin position="338"/>
        <end position="609"/>
    </location>
</feature>
<evidence type="ECO:0000256" key="8">
    <source>
        <dbReference type="ARBA" id="ARBA00022729"/>
    </source>
</evidence>
<evidence type="ECO:0000256" key="1">
    <source>
        <dbReference type="ARBA" id="ARBA00004479"/>
    </source>
</evidence>
<dbReference type="PANTHER" id="PTHR47976:SF30">
    <property type="entry name" value="RECEPTOR-LIKE SERINE_THREONINE-PROTEIN KINASE"/>
    <property type="match status" value="1"/>
</dbReference>
<dbReference type="InterPro" id="IPR008271">
    <property type="entry name" value="Ser/Thr_kinase_AS"/>
</dbReference>
<evidence type="ECO:0000256" key="20">
    <source>
        <dbReference type="PROSITE-ProRule" id="PRU10141"/>
    </source>
</evidence>
<keyword evidence="17" id="KW-0325">Glycoprotein</keyword>
<evidence type="ECO:0000313" key="23">
    <source>
        <dbReference type="EMBL" id="PON95841.1"/>
    </source>
</evidence>
<evidence type="ECO:0000256" key="19">
    <source>
        <dbReference type="ARBA" id="ARBA00048679"/>
    </source>
</evidence>
<evidence type="ECO:0000256" key="6">
    <source>
        <dbReference type="ARBA" id="ARBA00022679"/>
    </source>
</evidence>
<dbReference type="GO" id="GO:0004674">
    <property type="term" value="F:protein serine/threonine kinase activity"/>
    <property type="evidence" value="ECO:0007669"/>
    <property type="project" value="UniProtKB-KW"/>
</dbReference>
<evidence type="ECO:0000256" key="12">
    <source>
        <dbReference type="ARBA" id="ARBA00022840"/>
    </source>
</evidence>
<evidence type="ECO:0000256" key="14">
    <source>
        <dbReference type="ARBA" id="ARBA00023136"/>
    </source>
</evidence>
<dbReference type="InterPro" id="IPR000719">
    <property type="entry name" value="Prot_kinase_dom"/>
</dbReference>
<accession>A0A2P5FDH3</accession>
<dbReference type="GO" id="GO:0005524">
    <property type="term" value="F:ATP binding"/>
    <property type="evidence" value="ECO:0007669"/>
    <property type="project" value="UniProtKB-UniRule"/>
</dbReference>
<dbReference type="InterPro" id="IPR011009">
    <property type="entry name" value="Kinase-like_dom_sf"/>
</dbReference>
<keyword evidence="9" id="KW-0430">Lectin</keyword>
<dbReference type="PROSITE" id="PS00107">
    <property type="entry name" value="PROTEIN_KINASE_ATP"/>
    <property type="match status" value="1"/>
</dbReference>
<keyword evidence="10 20" id="KW-0547">Nucleotide-binding</keyword>
<evidence type="ECO:0000256" key="21">
    <source>
        <dbReference type="SAM" id="Phobius"/>
    </source>
</evidence>
<evidence type="ECO:0000256" key="10">
    <source>
        <dbReference type="ARBA" id="ARBA00022741"/>
    </source>
</evidence>
<evidence type="ECO:0000256" key="5">
    <source>
        <dbReference type="ARBA" id="ARBA00022553"/>
    </source>
</evidence>
<keyword evidence="15" id="KW-1015">Disulfide bond</keyword>
<evidence type="ECO:0000256" key="17">
    <source>
        <dbReference type="ARBA" id="ARBA00023180"/>
    </source>
</evidence>